<dbReference type="GO" id="GO:0004519">
    <property type="term" value="F:endonuclease activity"/>
    <property type="evidence" value="ECO:0007669"/>
    <property type="project" value="UniProtKB-KW"/>
</dbReference>
<protein>
    <submittedName>
        <fullName evidence="2">Putative homing endonuclease</fullName>
    </submittedName>
</protein>
<reference evidence="2" key="1">
    <citation type="submission" date="2020-03" db="EMBL/GenBank/DDBJ databases">
        <title>The deep terrestrial virosphere.</title>
        <authorList>
            <person name="Holmfeldt K."/>
            <person name="Nilsson E."/>
            <person name="Simone D."/>
            <person name="Lopez-Fernandez M."/>
            <person name="Wu X."/>
            <person name="de Brujin I."/>
            <person name="Lundin D."/>
            <person name="Andersson A."/>
            <person name="Bertilsson S."/>
            <person name="Dopson M."/>
        </authorList>
    </citation>
    <scope>NUCLEOTIDE SEQUENCE</scope>
    <source>
        <strain evidence="2">MM415A02226</strain>
    </source>
</reference>
<name>A0A6M3JYR4_9ZZZZ</name>
<keyword evidence="2" id="KW-0540">Nuclease</keyword>
<dbReference type="InterPro" id="IPR002711">
    <property type="entry name" value="HNH"/>
</dbReference>
<evidence type="ECO:0000259" key="1">
    <source>
        <dbReference type="SMART" id="SM00507"/>
    </source>
</evidence>
<organism evidence="2">
    <name type="scientific">viral metagenome</name>
    <dbReference type="NCBI Taxonomy" id="1070528"/>
    <lineage>
        <taxon>unclassified sequences</taxon>
        <taxon>metagenomes</taxon>
        <taxon>organismal metagenomes</taxon>
    </lineage>
</organism>
<dbReference type="Pfam" id="PF01844">
    <property type="entry name" value="HNH"/>
    <property type="match status" value="1"/>
</dbReference>
<dbReference type="InterPro" id="IPR003615">
    <property type="entry name" value="HNH_nuc"/>
</dbReference>
<dbReference type="EMBL" id="MT142055">
    <property type="protein sequence ID" value="QJA73817.1"/>
    <property type="molecule type" value="Genomic_DNA"/>
</dbReference>
<dbReference type="AlphaFoldDB" id="A0A6M3JYR4"/>
<dbReference type="GO" id="GO:0008270">
    <property type="term" value="F:zinc ion binding"/>
    <property type="evidence" value="ECO:0007669"/>
    <property type="project" value="InterPro"/>
</dbReference>
<dbReference type="SMART" id="SM00507">
    <property type="entry name" value="HNHc"/>
    <property type="match status" value="1"/>
</dbReference>
<accession>A0A6M3JYR4</accession>
<keyword evidence="2" id="KW-0255">Endonuclease</keyword>
<keyword evidence="2" id="KW-0378">Hydrolase</keyword>
<proteinExistence type="predicted"/>
<sequence>MAKPGHNKQEQKYKRILTTKSWEYLCNNYHKLSQTNKVRIALILLSRYRKPKELTCIGNREPTYKWRAAVLTRDNFTCQHCGLIGCILEAHHIKSWRDYPDLRFEVENGTTLCVKCHQKVHKNRMSEFSELDIMAQVSTN</sequence>
<dbReference type="GO" id="GO:0003676">
    <property type="term" value="F:nucleic acid binding"/>
    <property type="evidence" value="ECO:0007669"/>
    <property type="project" value="InterPro"/>
</dbReference>
<feature type="domain" description="HNH nuclease" evidence="1">
    <location>
        <begin position="65"/>
        <end position="118"/>
    </location>
</feature>
<evidence type="ECO:0000313" key="2">
    <source>
        <dbReference type="EMBL" id="QJA73817.1"/>
    </source>
</evidence>
<gene>
    <name evidence="2" type="ORF">MM415A02226_0007</name>
</gene>
<dbReference type="CDD" id="cd00085">
    <property type="entry name" value="HNHc"/>
    <property type="match status" value="1"/>
</dbReference>
<dbReference type="Gene3D" id="1.10.30.50">
    <property type="match status" value="1"/>
</dbReference>